<feature type="transmembrane region" description="Helical" evidence="1">
    <location>
        <begin position="339"/>
        <end position="357"/>
    </location>
</feature>
<dbReference type="AlphaFoldDB" id="A0A2H0NI36"/>
<name>A0A2H0NI36_9BACT</name>
<dbReference type="SUPFAM" id="SSF141571">
    <property type="entry name" value="Pentapeptide repeat-like"/>
    <property type="match status" value="1"/>
</dbReference>
<reference evidence="2 3" key="1">
    <citation type="submission" date="2017-09" db="EMBL/GenBank/DDBJ databases">
        <title>Depth-based differentiation of microbial function through sediment-hosted aquifers and enrichment of novel symbionts in the deep terrestrial subsurface.</title>
        <authorList>
            <person name="Probst A.J."/>
            <person name="Ladd B."/>
            <person name="Jarett J.K."/>
            <person name="Geller-Mcgrath D.E."/>
            <person name="Sieber C.M."/>
            <person name="Emerson J.B."/>
            <person name="Anantharaman K."/>
            <person name="Thomas B.C."/>
            <person name="Malmstrom R."/>
            <person name="Stieglmeier M."/>
            <person name="Klingl A."/>
            <person name="Woyke T."/>
            <person name="Ryan C.M."/>
            <person name="Banfield J.F."/>
        </authorList>
    </citation>
    <scope>NUCLEOTIDE SEQUENCE [LARGE SCALE GENOMIC DNA]</scope>
    <source>
        <strain evidence="2">CG11_big_fil_rev_8_21_14_0_20_37_11</strain>
    </source>
</reference>
<dbReference type="Gene3D" id="2.160.20.80">
    <property type="entry name" value="E3 ubiquitin-protein ligase SopA"/>
    <property type="match status" value="1"/>
</dbReference>
<proteinExistence type="predicted"/>
<evidence type="ECO:0000313" key="3">
    <source>
        <dbReference type="Proteomes" id="UP000230707"/>
    </source>
</evidence>
<accession>A0A2H0NI36</accession>
<organism evidence="2 3">
    <name type="scientific">Candidatus Gottesmanbacteria bacterium CG11_big_fil_rev_8_21_14_0_20_37_11</name>
    <dbReference type="NCBI Taxonomy" id="1974575"/>
    <lineage>
        <taxon>Bacteria</taxon>
        <taxon>Candidatus Gottesmaniibacteriota</taxon>
    </lineage>
</organism>
<comment type="caution">
    <text evidence="2">The sequence shown here is derived from an EMBL/GenBank/DDBJ whole genome shotgun (WGS) entry which is preliminary data.</text>
</comment>
<protein>
    <recommendedName>
        <fullName evidence="4">Pentapeptide repeat-containing protein</fullName>
    </recommendedName>
</protein>
<evidence type="ECO:0008006" key="4">
    <source>
        <dbReference type="Google" id="ProtNLM"/>
    </source>
</evidence>
<evidence type="ECO:0000256" key="1">
    <source>
        <dbReference type="SAM" id="Phobius"/>
    </source>
</evidence>
<dbReference type="EMBL" id="PCWS01000059">
    <property type="protein sequence ID" value="PIR08528.1"/>
    <property type="molecule type" value="Genomic_DNA"/>
</dbReference>
<keyword evidence="1" id="KW-0472">Membrane</keyword>
<keyword evidence="1" id="KW-0812">Transmembrane</keyword>
<keyword evidence="1" id="KW-1133">Transmembrane helix</keyword>
<dbReference type="Proteomes" id="UP000230707">
    <property type="component" value="Unassembled WGS sequence"/>
</dbReference>
<evidence type="ECO:0000313" key="2">
    <source>
        <dbReference type="EMBL" id="PIR08528.1"/>
    </source>
</evidence>
<sequence>MTINDLYDDKKNKLCIFHCDKTNWYVYCGDEKIWDEKKVDYFWQVIRSEKMQKSDFNFNKYIFPSCQKVREDRVKLRGSGRYIAQETFDFWEKGEEVCFDNEVDFHRAIFLGKAGFIGTRFFQCSDFSGVEFADEIVFLWSYFLKKANFGYATFKKTFYSEIIFREEISFEKATFFHRVIFEDNSGGHSTIPEFDFSRVVFPNGTLFRNVNLSKTQFQYAYLNDVLFQECIFKIDESDEFGIIGDECKLNEELKGKMQCKSDKDKIRMIRGLSSIESIYIQLKKNFENKGEYYQASDFYLGEMRMRKKRLFIQNDRRIERAVIKLYEFISNFGEDPVRIIEFLFIVIFLCWYIWVIVNI</sequence>
<gene>
    <name evidence="2" type="ORF">COV53_02540</name>
</gene>